<dbReference type="EMBL" id="MU858265">
    <property type="protein sequence ID" value="KAK4207962.1"/>
    <property type="molecule type" value="Genomic_DNA"/>
</dbReference>
<dbReference type="Proteomes" id="UP001301769">
    <property type="component" value="Unassembled WGS sequence"/>
</dbReference>
<proteinExistence type="predicted"/>
<gene>
    <name evidence="3" type="ORF">QBC37DRAFT_432682</name>
</gene>
<feature type="region of interest" description="Disordered" evidence="1">
    <location>
        <begin position="1"/>
        <end position="93"/>
    </location>
</feature>
<reference evidence="3" key="2">
    <citation type="submission" date="2023-05" db="EMBL/GenBank/DDBJ databases">
        <authorList>
            <consortium name="Lawrence Berkeley National Laboratory"/>
            <person name="Steindorff A."/>
            <person name="Hensen N."/>
            <person name="Bonometti L."/>
            <person name="Westerberg I."/>
            <person name="Brannstrom I.O."/>
            <person name="Guillou S."/>
            <person name="Cros-Aarteil S."/>
            <person name="Calhoun S."/>
            <person name="Haridas S."/>
            <person name="Kuo A."/>
            <person name="Mondo S."/>
            <person name="Pangilinan J."/>
            <person name="Riley R."/>
            <person name="Labutti K."/>
            <person name="Andreopoulos B."/>
            <person name="Lipzen A."/>
            <person name="Chen C."/>
            <person name="Yanf M."/>
            <person name="Daum C."/>
            <person name="Ng V."/>
            <person name="Clum A."/>
            <person name="Ohm R."/>
            <person name="Martin F."/>
            <person name="Silar P."/>
            <person name="Natvig D."/>
            <person name="Lalanne C."/>
            <person name="Gautier V."/>
            <person name="Ament-Velasquez S.L."/>
            <person name="Kruys A."/>
            <person name="Hutchinson M.I."/>
            <person name="Powell A.J."/>
            <person name="Barry K."/>
            <person name="Miller A.N."/>
            <person name="Grigoriev I.V."/>
            <person name="Debuchy R."/>
            <person name="Gladieux P."/>
            <person name="Thoren M.H."/>
            <person name="Johannesson H."/>
        </authorList>
    </citation>
    <scope>NUCLEOTIDE SEQUENCE</scope>
    <source>
        <strain evidence="3">PSN293</strain>
    </source>
</reference>
<evidence type="ECO:0000313" key="4">
    <source>
        <dbReference type="Proteomes" id="UP001301769"/>
    </source>
</evidence>
<comment type="caution">
    <text evidence="3">The sequence shown here is derived from an EMBL/GenBank/DDBJ whole genome shotgun (WGS) entry which is preliminary data.</text>
</comment>
<organism evidence="3 4">
    <name type="scientific">Rhypophila decipiens</name>
    <dbReference type="NCBI Taxonomy" id="261697"/>
    <lineage>
        <taxon>Eukaryota</taxon>
        <taxon>Fungi</taxon>
        <taxon>Dikarya</taxon>
        <taxon>Ascomycota</taxon>
        <taxon>Pezizomycotina</taxon>
        <taxon>Sordariomycetes</taxon>
        <taxon>Sordariomycetidae</taxon>
        <taxon>Sordariales</taxon>
        <taxon>Naviculisporaceae</taxon>
        <taxon>Rhypophila</taxon>
    </lineage>
</organism>
<feature type="transmembrane region" description="Helical" evidence="2">
    <location>
        <begin position="588"/>
        <end position="609"/>
    </location>
</feature>
<feature type="compositionally biased region" description="Low complexity" evidence="1">
    <location>
        <begin position="40"/>
        <end position="56"/>
    </location>
</feature>
<protein>
    <submittedName>
        <fullName evidence="3">Uncharacterized protein</fullName>
    </submittedName>
</protein>
<feature type="transmembrane region" description="Helical" evidence="2">
    <location>
        <begin position="103"/>
        <end position="123"/>
    </location>
</feature>
<keyword evidence="4" id="KW-1185">Reference proteome</keyword>
<feature type="compositionally biased region" description="Polar residues" evidence="1">
    <location>
        <begin position="12"/>
        <end position="24"/>
    </location>
</feature>
<dbReference type="AlphaFoldDB" id="A0AAN6Y0K5"/>
<feature type="transmembrane region" description="Helical" evidence="2">
    <location>
        <begin position="664"/>
        <end position="687"/>
    </location>
</feature>
<keyword evidence="2" id="KW-1133">Transmembrane helix</keyword>
<keyword evidence="2" id="KW-0472">Membrane</keyword>
<name>A0AAN6Y0K5_9PEZI</name>
<feature type="transmembrane region" description="Helical" evidence="2">
    <location>
        <begin position="236"/>
        <end position="257"/>
    </location>
</feature>
<evidence type="ECO:0000313" key="3">
    <source>
        <dbReference type="EMBL" id="KAK4207962.1"/>
    </source>
</evidence>
<feature type="transmembrane region" description="Helical" evidence="2">
    <location>
        <begin position="192"/>
        <end position="216"/>
    </location>
</feature>
<reference evidence="3" key="1">
    <citation type="journal article" date="2023" name="Mol. Phylogenet. Evol.">
        <title>Genome-scale phylogeny and comparative genomics of the fungal order Sordariales.</title>
        <authorList>
            <person name="Hensen N."/>
            <person name="Bonometti L."/>
            <person name="Westerberg I."/>
            <person name="Brannstrom I.O."/>
            <person name="Guillou S."/>
            <person name="Cros-Aarteil S."/>
            <person name="Calhoun S."/>
            <person name="Haridas S."/>
            <person name="Kuo A."/>
            <person name="Mondo S."/>
            <person name="Pangilinan J."/>
            <person name="Riley R."/>
            <person name="LaButti K."/>
            <person name="Andreopoulos B."/>
            <person name="Lipzen A."/>
            <person name="Chen C."/>
            <person name="Yan M."/>
            <person name="Daum C."/>
            <person name="Ng V."/>
            <person name="Clum A."/>
            <person name="Steindorff A."/>
            <person name="Ohm R.A."/>
            <person name="Martin F."/>
            <person name="Silar P."/>
            <person name="Natvig D.O."/>
            <person name="Lalanne C."/>
            <person name="Gautier V."/>
            <person name="Ament-Velasquez S.L."/>
            <person name="Kruys A."/>
            <person name="Hutchinson M.I."/>
            <person name="Powell A.J."/>
            <person name="Barry K."/>
            <person name="Miller A.N."/>
            <person name="Grigoriev I.V."/>
            <person name="Debuchy R."/>
            <person name="Gladieux P."/>
            <person name="Hiltunen Thoren M."/>
            <person name="Johannesson H."/>
        </authorList>
    </citation>
    <scope>NUCLEOTIDE SEQUENCE</scope>
    <source>
        <strain evidence="3">PSN293</strain>
    </source>
</reference>
<feature type="compositionally biased region" description="Basic and acidic residues" evidence="1">
    <location>
        <begin position="70"/>
        <end position="79"/>
    </location>
</feature>
<evidence type="ECO:0000256" key="1">
    <source>
        <dbReference type="SAM" id="MobiDB-lite"/>
    </source>
</evidence>
<sequence length="761" mass="82442">MQPLPGPAAVTLPSTTARSLTPVSPVTADDAMGPRHDHIPSISATTEPTPSPESTSMGRRSPSPSPPEAELGRVIDDRPPPLPSRPQSAEISSHSIGSTLGRFVLFQIPAITFTVLLLVVYILRLSWNPTANHLAGLLLGAKVHEALIVVSLFDIVYYDVRRALLSSRGVPLGYLTAPFRLNSPFHFFTRQFWAPFTSSIAIGLLLIISFLLAFLVGASSSVLVLPTAGWWPHPDSIGRIWFTVAASVPGLPGLVLAGKDLPRAMYPQAITHQLVPGHCRSPQTTDPSEMYVRGCPYDDFRRPQGGIYSWLGSTSSGQGLINLTLSLSEPRSALLYDSLIGDTIAVATTPLVQVHQLVNSAASSWARYRGDEAVMVKPKMVNKNQQVLPFKQPRVLVQCADEPISPIYNNDGTAATASYEFRFVTKYYPGFNVTINRAVFAEDLRGGASFGFMNLRKGLPEGVLTSVAFWTRASPRSETLGLCLVDARWGEADMWMITEAGPSYRLGSYSPLQQSIDMIRNETLDSRRQDPGELVVLDPSWCDGLNASFVDPQAGDASSRVKFAFNMISQAAATAHSRLEHGLYSVHIARALAVYLANALSTVPLAGGIQVEWSRDGPWKPDPNYRNPSPLSFDVVDDLDEYLLITAEYFVHASAYTFGEIATMVAWAILLAHLLLVLVHFVVVLVFRGWYTRVAGSLGALLALAAESMPSGLSYGNEGGSPDAGIWKTRAYVRDAGPAGVEMILQDGVPGGNGKGVDRFV</sequence>
<evidence type="ECO:0000256" key="2">
    <source>
        <dbReference type="SAM" id="Phobius"/>
    </source>
</evidence>
<keyword evidence="2" id="KW-0812">Transmembrane</keyword>
<accession>A0AAN6Y0K5</accession>